<evidence type="ECO:0000313" key="7">
    <source>
        <dbReference type="EMBL" id="NWZ51114.1"/>
    </source>
</evidence>
<organism evidence="7 8">
    <name type="scientific">Haliaeetus albicilla</name>
    <name type="common">White-tailed sea-eagle</name>
    <name type="synonym">Falco albicilla</name>
    <dbReference type="NCBI Taxonomy" id="8969"/>
    <lineage>
        <taxon>Eukaryota</taxon>
        <taxon>Metazoa</taxon>
        <taxon>Chordata</taxon>
        <taxon>Craniata</taxon>
        <taxon>Vertebrata</taxon>
        <taxon>Euteleostomi</taxon>
        <taxon>Archelosauria</taxon>
        <taxon>Archosauria</taxon>
        <taxon>Dinosauria</taxon>
        <taxon>Saurischia</taxon>
        <taxon>Theropoda</taxon>
        <taxon>Coelurosauria</taxon>
        <taxon>Aves</taxon>
        <taxon>Neognathae</taxon>
        <taxon>Neoaves</taxon>
        <taxon>Telluraves</taxon>
        <taxon>Accipitrimorphae</taxon>
        <taxon>Accipitriformes</taxon>
        <taxon>Accipitridae</taxon>
        <taxon>Accipitrinae</taxon>
        <taxon>Haliaeetus</taxon>
    </lineage>
</organism>
<dbReference type="CDD" id="cd00201">
    <property type="entry name" value="WW"/>
    <property type="match status" value="1"/>
</dbReference>
<evidence type="ECO:0000256" key="3">
    <source>
        <dbReference type="PROSITE-ProRule" id="PRU00192"/>
    </source>
</evidence>
<dbReference type="Gene3D" id="2.20.70.10">
    <property type="match status" value="1"/>
</dbReference>
<dbReference type="PROSITE" id="PS01159">
    <property type="entry name" value="WW_DOMAIN_1"/>
    <property type="match status" value="1"/>
</dbReference>
<dbReference type="PANTHER" id="PTHR23176:SF103">
    <property type="entry name" value="RHO GTPASE-ACTIVATING PROTEIN 9"/>
    <property type="match status" value="1"/>
</dbReference>
<dbReference type="GO" id="GO:0005737">
    <property type="term" value="C:cytoplasm"/>
    <property type="evidence" value="ECO:0007669"/>
    <property type="project" value="TreeGrafter"/>
</dbReference>
<dbReference type="AlphaFoldDB" id="A0A7K7N6K2"/>
<feature type="region of interest" description="Disordered" evidence="4">
    <location>
        <begin position="426"/>
        <end position="466"/>
    </location>
</feature>
<keyword evidence="8" id="KW-1185">Reference proteome</keyword>
<dbReference type="InterPro" id="IPR011993">
    <property type="entry name" value="PH-like_dom_sf"/>
</dbReference>
<feature type="non-terminal residue" evidence="7">
    <location>
        <position position="1"/>
    </location>
</feature>
<dbReference type="SMART" id="SM00456">
    <property type="entry name" value="WW"/>
    <property type="match status" value="1"/>
</dbReference>
<dbReference type="Proteomes" id="UP000585422">
    <property type="component" value="Unassembled WGS sequence"/>
</dbReference>
<keyword evidence="1 3" id="KW-0728">SH3 domain</keyword>
<feature type="domain" description="SH3" evidence="5">
    <location>
        <begin position="17"/>
        <end position="83"/>
    </location>
</feature>
<dbReference type="InterPro" id="IPR036020">
    <property type="entry name" value="WW_dom_sf"/>
</dbReference>
<accession>A0A7K7N6K2</accession>
<dbReference type="InterPro" id="IPR001202">
    <property type="entry name" value="WW_dom"/>
</dbReference>
<dbReference type="InterPro" id="IPR001452">
    <property type="entry name" value="SH3_domain"/>
</dbReference>
<dbReference type="InterPro" id="IPR036028">
    <property type="entry name" value="SH3-like_dom_sf"/>
</dbReference>
<dbReference type="EMBL" id="VZSQ01000060">
    <property type="protein sequence ID" value="NWZ51114.1"/>
    <property type="molecule type" value="Genomic_DNA"/>
</dbReference>
<evidence type="ECO:0000259" key="6">
    <source>
        <dbReference type="PROSITE" id="PS50020"/>
    </source>
</evidence>
<dbReference type="SUPFAM" id="SSF50729">
    <property type="entry name" value="PH domain-like"/>
    <property type="match status" value="1"/>
</dbReference>
<comment type="caution">
    <text evidence="7">The sequence shown here is derived from an EMBL/GenBank/DDBJ whole genome shotgun (WGS) entry which is preliminary data.</text>
</comment>
<evidence type="ECO:0000256" key="2">
    <source>
        <dbReference type="ARBA" id="ARBA00022468"/>
    </source>
</evidence>
<evidence type="ECO:0000313" key="8">
    <source>
        <dbReference type="Proteomes" id="UP000585422"/>
    </source>
</evidence>
<dbReference type="Pfam" id="PF00018">
    <property type="entry name" value="SH3_1"/>
    <property type="match status" value="1"/>
</dbReference>
<feature type="non-terminal residue" evidence="7">
    <location>
        <position position="500"/>
    </location>
</feature>
<dbReference type="GO" id="GO:0005096">
    <property type="term" value="F:GTPase activator activity"/>
    <property type="evidence" value="ECO:0007669"/>
    <property type="project" value="UniProtKB-KW"/>
</dbReference>
<dbReference type="Pfam" id="PF00397">
    <property type="entry name" value="WW"/>
    <property type="match status" value="1"/>
</dbReference>
<reference evidence="7 8" key="1">
    <citation type="submission" date="2019-09" db="EMBL/GenBank/DDBJ databases">
        <title>Bird 10,000 Genomes (B10K) Project - Family phase.</title>
        <authorList>
            <person name="Zhang G."/>
        </authorList>
    </citation>
    <scope>NUCLEOTIDE SEQUENCE [LARGE SCALE GENOMIC DNA]</scope>
    <source>
        <strain evidence="7">OUT-0040</strain>
        <tissue evidence="7">Blood</tissue>
    </source>
</reference>
<dbReference type="PANTHER" id="PTHR23176">
    <property type="entry name" value="RHO/RAC/CDC GTPASE-ACTIVATING PROTEIN"/>
    <property type="match status" value="1"/>
</dbReference>
<evidence type="ECO:0000256" key="1">
    <source>
        <dbReference type="ARBA" id="ARBA00022443"/>
    </source>
</evidence>
<dbReference type="Gene3D" id="2.30.29.30">
    <property type="entry name" value="Pleckstrin-homology domain (PH domain)/Phosphotyrosine-binding domain (PTB)"/>
    <property type="match status" value="1"/>
</dbReference>
<dbReference type="SUPFAM" id="SSF50044">
    <property type="entry name" value="SH3-domain"/>
    <property type="match status" value="1"/>
</dbReference>
<proteinExistence type="predicted"/>
<dbReference type="Gene3D" id="2.30.30.40">
    <property type="entry name" value="SH3 Domains"/>
    <property type="match status" value="1"/>
</dbReference>
<feature type="domain" description="WW" evidence="6">
    <location>
        <begin position="200"/>
        <end position="234"/>
    </location>
</feature>
<evidence type="ECO:0000256" key="4">
    <source>
        <dbReference type="SAM" id="MobiDB-lite"/>
    </source>
</evidence>
<keyword evidence="2" id="KW-0343">GTPase activation</keyword>
<dbReference type="OrthoDB" id="79452at2759"/>
<dbReference type="InterPro" id="IPR050729">
    <property type="entry name" value="Rho-GAP"/>
</dbReference>
<gene>
    <name evidence="7" type="primary">Arhgap9</name>
    <name evidence="7" type="ORF">HALALB_R16553</name>
</gene>
<evidence type="ECO:0000259" key="5">
    <source>
        <dbReference type="PROSITE" id="PS50002"/>
    </source>
</evidence>
<dbReference type="PROSITE" id="PS50020">
    <property type="entry name" value="WW_DOMAIN_2"/>
    <property type="match status" value="1"/>
</dbReference>
<dbReference type="SUPFAM" id="SSF51045">
    <property type="entry name" value="WW domain"/>
    <property type="match status" value="1"/>
</dbReference>
<name>A0A7K7N6K2_HALAL</name>
<sequence>MLPGRWRLEGRRWRRTEPAVVLRALYNYAYRAEDGRQVAMAAGEQFLLLHKANEDWWQVRRASEPRWARPFFVPATYVAELDPGDAGRQSMLPPSQPAGMSLPPQYPSLENLCGPPLTPPQEARLTPNRPEGCCISTSQLTEGALPTPSPALSRCQSQQDLLAQGIGVPPVGATMIYCNLEELQRVGGQAEPPMPAGPPLQLLGAWERHLDPSTGRCFFYNPETGMTSWKPPRQHREAGMGGAPQRAWAVPPHALPPQQVSHGRTLAHHSLEDQAAAPQPSLAPAEPPPCIPTLPTEVQKAGQLNRTKIAEGGRKLRWGLGWGGGWSRLGSWEGVPGARGLWSCSRGACPASSCPESSVDLRGAALDWARDLSSKKNVIHLRTVTGNEFLLQSDQEATIQEWSRAIRGVIRRLDLENPVDVPVGWLHRGDTGGELSGDEDEAPRVTEGARAPGAPHTPDASEKKRVKSKLRRFIIKRPPLQSLQEKGLIRGGTPQLWDLL</sequence>
<protein>
    <submittedName>
        <fullName evidence="7">RHG09 protein</fullName>
    </submittedName>
</protein>
<dbReference type="PROSITE" id="PS50002">
    <property type="entry name" value="SH3"/>
    <property type="match status" value="1"/>
</dbReference>